<accession>A0AAP5H1E9</accession>
<dbReference type="RefSeq" id="WP_310140919.1">
    <property type="nucleotide sequence ID" value="NZ_JAVDTR010000008.1"/>
</dbReference>
<dbReference type="Proteomes" id="UP001254832">
    <property type="component" value="Unassembled WGS sequence"/>
</dbReference>
<evidence type="ECO:0000313" key="2">
    <source>
        <dbReference type="EMBL" id="MDR6724539.1"/>
    </source>
</evidence>
<name>A0AAP5H1E9_PAEAM</name>
<protein>
    <recommendedName>
        <fullName evidence="4">DUF4367 domain-containing protein</fullName>
    </recommendedName>
</protein>
<reference evidence="2" key="1">
    <citation type="submission" date="2023-07" db="EMBL/GenBank/DDBJ databases">
        <title>Sorghum-associated microbial communities from plants grown in Nebraska, USA.</title>
        <authorList>
            <person name="Schachtman D."/>
        </authorList>
    </citation>
    <scope>NUCLEOTIDE SEQUENCE</scope>
    <source>
        <strain evidence="2">BE80</strain>
    </source>
</reference>
<sequence>MERDQDLKKLFGDPRIPDVELTGKVMKVLHTEMKKERFFVRYKIALTAFVGMMLMATTGYAAVQYHSLTNTDGEVVYETKSTKEYEQTESKEDVKRFEAFYDLKEKLLKNGQAALFYVAANNPNHQTDLGMKATSFYNLSQLRDTVTDQLIKVADKVNGDYTYQQADVLFKTAYDVNPPSLQEKEEMNTKLRHQAENSKHGYAMMPVEMTDEVAHLSVTYQNGEDKIEVMIHNLTGKSDPTSYIDEKVEFRQEKVHVKGVEMLQTEFDPSRVIQLQWIYESPDKKQRYSYTVLANADKVSKETLTEIAESYLEY</sequence>
<organism evidence="2 3">
    <name type="scientific">Paenibacillus amylolyticus</name>
    <dbReference type="NCBI Taxonomy" id="1451"/>
    <lineage>
        <taxon>Bacteria</taxon>
        <taxon>Bacillati</taxon>
        <taxon>Bacillota</taxon>
        <taxon>Bacilli</taxon>
        <taxon>Bacillales</taxon>
        <taxon>Paenibacillaceae</taxon>
        <taxon>Paenibacillus</taxon>
    </lineage>
</organism>
<gene>
    <name evidence="2" type="ORF">J2W91_003007</name>
</gene>
<keyword evidence="1" id="KW-0812">Transmembrane</keyword>
<evidence type="ECO:0000313" key="3">
    <source>
        <dbReference type="Proteomes" id="UP001254832"/>
    </source>
</evidence>
<proteinExistence type="predicted"/>
<dbReference type="AlphaFoldDB" id="A0AAP5H1E9"/>
<feature type="transmembrane region" description="Helical" evidence="1">
    <location>
        <begin position="44"/>
        <end position="63"/>
    </location>
</feature>
<keyword evidence="1" id="KW-1133">Transmembrane helix</keyword>
<keyword evidence="1" id="KW-0472">Membrane</keyword>
<evidence type="ECO:0000256" key="1">
    <source>
        <dbReference type="SAM" id="Phobius"/>
    </source>
</evidence>
<comment type="caution">
    <text evidence="2">The sequence shown here is derived from an EMBL/GenBank/DDBJ whole genome shotgun (WGS) entry which is preliminary data.</text>
</comment>
<evidence type="ECO:0008006" key="4">
    <source>
        <dbReference type="Google" id="ProtNLM"/>
    </source>
</evidence>
<dbReference type="EMBL" id="JAVDTR010000008">
    <property type="protein sequence ID" value="MDR6724539.1"/>
    <property type="molecule type" value="Genomic_DNA"/>
</dbReference>